<protein>
    <recommendedName>
        <fullName evidence="1">Segregation and condensation protein A</fullName>
    </recommendedName>
</protein>
<name>A0ABX9KE15_9FUSO</name>
<dbReference type="EMBL" id="QUAJ01000030">
    <property type="protein sequence ID" value="REI39847.1"/>
    <property type="molecule type" value="Genomic_DNA"/>
</dbReference>
<dbReference type="PANTHER" id="PTHR33969:SF2">
    <property type="entry name" value="SEGREGATION AND CONDENSATION PROTEIN A"/>
    <property type="match status" value="1"/>
</dbReference>
<comment type="caution">
    <text evidence="3">The sequence shown here is derived from an EMBL/GenBank/DDBJ whole genome shotgun (WGS) entry which is preliminary data.</text>
</comment>
<sequence length="229" mass="26903">MKLEIKLENFEGPLDLLLHLLEKKEMKITEVKISTLIDEYLSLIEEARKESISIKVEFLGVASELLEIKALSILNMREKEKKEEALSQKLAEYKLFKELSEKIRELENEYNISYTKFSKGKNIIKVPNTDFDLSNLSGNLIFDIYSKYIKNTDVYEIDIEVKYDLKEEKNKLWNSLPMGREIYLEDIFSKAVDRLHLVYLFLSLLELYRDDDIEILQHGIRLKSPCGVI</sequence>
<evidence type="ECO:0000256" key="1">
    <source>
        <dbReference type="ARBA" id="ARBA00044777"/>
    </source>
</evidence>
<dbReference type="Gene3D" id="6.10.250.2410">
    <property type="match status" value="1"/>
</dbReference>
<dbReference type="RefSeq" id="WP_114643349.1">
    <property type="nucleotide sequence ID" value="NZ_JAACIO010000030.1"/>
</dbReference>
<dbReference type="PANTHER" id="PTHR33969">
    <property type="entry name" value="SEGREGATION AND CONDENSATION PROTEIN A"/>
    <property type="match status" value="1"/>
</dbReference>
<organism evidence="3 4">
    <name type="scientific">Psychrilyobacter piezotolerans</name>
    <dbReference type="NCBI Taxonomy" id="2293438"/>
    <lineage>
        <taxon>Bacteria</taxon>
        <taxon>Fusobacteriati</taxon>
        <taxon>Fusobacteriota</taxon>
        <taxon>Fusobacteriia</taxon>
        <taxon>Fusobacteriales</taxon>
        <taxon>Fusobacteriaceae</taxon>
        <taxon>Psychrilyobacter</taxon>
    </lineage>
</organism>
<feature type="coiled-coil region" evidence="2">
    <location>
        <begin position="89"/>
        <end position="116"/>
    </location>
</feature>
<dbReference type="Pfam" id="PF02616">
    <property type="entry name" value="SMC_ScpA"/>
    <property type="match status" value="1"/>
</dbReference>
<reference evidence="3 4" key="1">
    <citation type="submission" date="2018-08" db="EMBL/GenBank/DDBJ databases">
        <title>Draft genome sequence of Psychrilyobacter sp. strain SD5 isolated from Black Sea water.</title>
        <authorList>
            <person name="Yadav S."/>
            <person name="Villanueva L."/>
            <person name="Damste J.S.S."/>
        </authorList>
    </citation>
    <scope>NUCLEOTIDE SEQUENCE [LARGE SCALE GENOMIC DNA]</scope>
    <source>
        <strain evidence="3 4">SD5</strain>
    </source>
</reference>
<gene>
    <name evidence="3" type="ORF">DYH56_13200</name>
</gene>
<evidence type="ECO:0000313" key="3">
    <source>
        <dbReference type="EMBL" id="REI39847.1"/>
    </source>
</evidence>
<dbReference type="Proteomes" id="UP000263486">
    <property type="component" value="Unassembled WGS sequence"/>
</dbReference>
<proteinExistence type="predicted"/>
<accession>A0ABX9KE15</accession>
<keyword evidence="2" id="KW-0175">Coiled coil</keyword>
<evidence type="ECO:0000256" key="2">
    <source>
        <dbReference type="SAM" id="Coils"/>
    </source>
</evidence>
<evidence type="ECO:0000313" key="4">
    <source>
        <dbReference type="Proteomes" id="UP000263486"/>
    </source>
</evidence>
<keyword evidence="4" id="KW-1185">Reference proteome</keyword>
<dbReference type="InterPro" id="IPR003768">
    <property type="entry name" value="ScpA"/>
</dbReference>